<dbReference type="Gene3D" id="3.30.200.20">
    <property type="entry name" value="Phosphorylase Kinase, domain 1"/>
    <property type="match status" value="1"/>
</dbReference>
<keyword evidence="1" id="KW-0808">Transferase</keyword>
<accession>A0A8H6MZX0</accession>
<evidence type="ECO:0000313" key="2">
    <source>
        <dbReference type="Proteomes" id="UP000652219"/>
    </source>
</evidence>
<sequence length="131" mass="14667">MTADDLSEPVLQQVESHLANTPYPFDSARVLTGGTANFVFHAHLVQPLPDGTQEVAIKHGESFVRQGPGFKLSTSCCRVEQLCLRHLEELAPHAESKLSVRTPRLFYFNEETNTQVQEYQPSPLSLKLYAL</sequence>
<dbReference type="Proteomes" id="UP000652219">
    <property type="component" value="Unassembled WGS sequence"/>
</dbReference>
<gene>
    <name evidence="1" type="ORF">CSOJ01_04104</name>
</gene>
<dbReference type="EMBL" id="WIGN01000044">
    <property type="protein sequence ID" value="KAF6814381.1"/>
    <property type="molecule type" value="Genomic_DNA"/>
</dbReference>
<name>A0A8H6MZX0_9PEZI</name>
<dbReference type="SUPFAM" id="SSF56112">
    <property type="entry name" value="Protein kinase-like (PK-like)"/>
    <property type="match status" value="1"/>
</dbReference>
<evidence type="ECO:0000313" key="1">
    <source>
        <dbReference type="EMBL" id="KAF6814381.1"/>
    </source>
</evidence>
<comment type="caution">
    <text evidence="1">The sequence shown here is derived from an EMBL/GenBank/DDBJ whole genome shotgun (WGS) entry which is preliminary data.</text>
</comment>
<dbReference type="AlphaFoldDB" id="A0A8H6MZX0"/>
<reference evidence="1 2" key="1">
    <citation type="journal article" date="2020" name="Phytopathology">
        <title>Genome Sequence Resources of Colletotrichum truncatum, C. plurivorum, C. musicola, and C. sojae: Four Species Pathogenic to Soybean (Glycine max).</title>
        <authorList>
            <person name="Rogerio F."/>
            <person name="Boufleur T.R."/>
            <person name="Ciampi-Guillardi M."/>
            <person name="Sukno S.A."/>
            <person name="Thon M.R."/>
            <person name="Massola Junior N.S."/>
            <person name="Baroncelli R."/>
        </authorList>
    </citation>
    <scope>NUCLEOTIDE SEQUENCE [LARGE SCALE GENOMIC DNA]</scope>
    <source>
        <strain evidence="1 2">LFN0009</strain>
    </source>
</reference>
<keyword evidence="2" id="KW-1185">Reference proteome</keyword>
<dbReference type="InterPro" id="IPR011009">
    <property type="entry name" value="Kinase-like_dom_sf"/>
</dbReference>
<proteinExistence type="predicted"/>
<organism evidence="1 2">
    <name type="scientific">Colletotrichum sojae</name>
    <dbReference type="NCBI Taxonomy" id="2175907"/>
    <lineage>
        <taxon>Eukaryota</taxon>
        <taxon>Fungi</taxon>
        <taxon>Dikarya</taxon>
        <taxon>Ascomycota</taxon>
        <taxon>Pezizomycotina</taxon>
        <taxon>Sordariomycetes</taxon>
        <taxon>Hypocreomycetidae</taxon>
        <taxon>Glomerellales</taxon>
        <taxon>Glomerellaceae</taxon>
        <taxon>Colletotrichum</taxon>
        <taxon>Colletotrichum orchidearum species complex</taxon>
    </lineage>
</organism>
<protein>
    <submittedName>
        <fullName evidence="1">Phosphotransferase enzyme family protein</fullName>
    </submittedName>
</protein>
<dbReference type="GO" id="GO:0016740">
    <property type="term" value="F:transferase activity"/>
    <property type="evidence" value="ECO:0007669"/>
    <property type="project" value="UniProtKB-KW"/>
</dbReference>